<dbReference type="EMBL" id="JAQLWO010000039">
    <property type="protein sequence ID" value="MDB7908662.1"/>
    <property type="molecule type" value="Genomic_DNA"/>
</dbReference>
<evidence type="ECO:0000256" key="1">
    <source>
        <dbReference type="SAM" id="MobiDB-lite"/>
    </source>
</evidence>
<keyword evidence="3" id="KW-0808">Transferase</keyword>
<dbReference type="GO" id="GO:0003677">
    <property type="term" value="F:DNA binding"/>
    <property type="evidence" value="ECO:0007669"/>
    <property type="project" value="InterPro"/>
</dbReference>
<dbReference type="RefSeq" id="WP_130849644.1">
    <property type="nucleotide sequence ID" value="NZ_JAQLWN010000034.1"/>
</dbReference>
<dbReference type="GO" id="GO:0008170">
    <property type="term" value="F:N-methyltransferase activity"/>
    <property type="evidence" value="ECO:0007669"/>
    <property type="project" value="InterPro"/>
</dbReference>
<evidence type="ECO:0000259" key="2">
    <source>
        <dbReference type="Pfam" id="PF02384"/>
    </source>
</evidence>
<gene>
    <name evidence="3" type="ORF">PND83_22005</name>
</gene>
<proteinExistence type="predicted"/>
<dbReference type="SUPFAM" id="SSF53335">
    <property type="entry name" value="S-adenosyl-L-methionine-dependent methyltransferases"/>
    <property type="match status" value="1"/>
</dbReference>
<dbReference type="Proteomes" id="UP001211006">
    <property type="component" value="Unassembled WGS sequence"/>
</dbReference>
<sequence length="321" mass="37335">MKPFWKNSRKKKTKNPSTPPQQKPRTRAKPKSMEEPWKPPMAVPPKAMGQERTPITQMLESARPVRKEYIPARPSTRKSEYYHEFRSNFQQLLSPKCRPIDIWRDFIVMVACAMSNTVDKAHYDEREKRYLEIINKYEESQQHIFPKLYAAVVLALDENPEQDFLGEMFMDLHLDYEELKQIFTPYHVCQLMADITMDDLVEQIDKQGYVSINDCCCGAGANLIAAINSARRKLEDAGLNFQNHILIIGQDIEELVALMCYIQISLLGVAGYIKVGNALTEPMTPGDSMENYWFTPMYFSDVWHTRRTIRTFMDLFKEDAT</sequence>
<evidence type="ECO:0000313" key="4">
    <source>
        <dbReference type="Proteomes" id="UP001211006"/>
    </source>
</evidence>
<evidence type="ECO:0000313" key="3">
    <source>
        <dbReference type="EMBL" id="MDB7908662.1"/>
    </source>
</evidence>
<dbReference type="Gene3D" id="3.40.50.150">
    <property type="entry name" value="Vaccinia Virus protein VP39"/>
    <property type="match status" value="1"/>
</dbReference>
<comment type="caution">
    <text evidence="3">The sequence shown here is derived from an EMBL/GenBank/DDBJ whole genome shotgun (WGS) entry which is preliminary data.</text>
</comment>
<dbReference type="AlphaFoldDB" id="A0AAW6C6U5"/>
<feature type="region of interest" description="Disordered" evidence="1">
    <location>
        <begin position="1"/>
        <end position="50"/>
    </location>
</feature>
<dbReference type="GO" id="GO:0032259">
    <property type="term" value="P:methylation"/>
    <property type="evidence" value="ECO:0007669"/>
    <property type="project" value="UniProtKB-KW"/>
</dbReference>
<keyword evidence="3" id="KW-0489">Methyltransferase</keyword>
<dbReference type="InterPro" id="IPR029063">
    <property type="entry name" value="SAM-dependent_MTases_sf"/>
</dbReference>
<dbReference type="Pfam" id="PF02384">
    <property type="entry name" value="N6_Mtase"/>
    <property type="match status" value="1"/>
</dbReference>
<organism evidence="3 4">
    <name type="scientific">Flavonifractor plautii</name>
    <name type="common">Fusobacterium plautii</name>
    <dbReference type="NCBI Taxonomy" id="292800"/>
    <lineage>
        <taxon>Bacteria</taxon>
        <taxon>Bacillati</taxon>
        <taxon>Bacillota</taxon>
        <taxon>Clostridia</taxon>
        <taxon>Eubacteriales</taxon>
        <taxon>Oscillospiraceae</taxon>
        <taxon>Flavonifractor</taxon>
    </lineage>
</organism>
<protein>
    <submittedName>
        <fullName evidence="3">N-6 DNA methylase</fullName>
    </submittedName>
</protein>
<name>A0AAW6C6U5_FLAPL</name>
<feature type="domain" description="DNA methylase adenine-specific" evidence="2">
    <location>
        <begin position="181"/>
        <end position="311"/>
    </location>
</feature>
<reference evidence="3" key="1">
    <citation type="submission" date="2023-01" db="EMBL/GenBank/DDBJ databases">
        <title>Human gut microbiome strain richness.</title>
        <authorList>
            <person name="Chen-Liaw A."/>
        </authorList>
    </citation>
    <scope>NUCLEOTIDE SEQUENCE</scope>
    <source>
        <strain evidence="3">2225st1_A6_2225SCRN_200828</strain>
    </source>
</reference>
<dbReference type="InterPro" id="IPR003356">
    <property type="entry name" value="DNA_methylase_A-5"/>
</dbReference>
<accession>A0AAW6C6U5</accession>